<dbReference type="AlphaFoldDB" id="R4K4G9"/>
<dbReference type="KEGG" id="cpas:Clopa_1682"/>
<dbReference type="HOGENOM" id="CLU_1966745_0_0_9"/>
<keyword evidence="2" id="KW-1185">Reference proteome</keyword>
<organism evidence="1 2">
    <name type="scientific">Clostridium pasteurianum BC1</name>
    <dbReference type="NCBI Taxonomy" id="86416"/>
    <lineage>
        <taxon>Bacteria</taxon>
        <taxon>Bacillati</taxon>
        <taxon>Bacillota</taxon>
        <taxon>Clostridia</taxon>
        <taxon>Eubacteriales</taxon>
        <taxon>Clostridiaceae</taxon>
        <taxon>Clostridium</taxon>
    </lineage>
</organism>
<protein>
    <submittedName>
        <fullName evidence="1">Uncharacterized protein</fullName>
    </submittedName>
</protein>
<evidence type="ECO:0000313" key="2">
    <source>
        <dbReference type="Proteomes" id="UP000013523"/>
    </source>
</evidence>
<dbReference type="STRING" id="86416.Clopa_1682"/>
<evidence type="ECO:0000313" key="1">
    <source>
        <dbReference type="EMBL" id="AGK96606.1"/>
    </source>
</evidence>
<name>R4K4G9_CLOPA</name>
<dbReference type="PATRIC" id="fig|86416.3.peg.1658"/>
<reference evidence="1 2" key="1">
    <citation type="submission" date="2012-01" db="EMBL/GenBank/DDBJ databases">
        <title>Complete sequence of chromosome of Clostridium pasteurianum BC1.</title>
        <authorList>
            <consortium name="US DOE Joint Genome Institute"/>
            <person name="Lucas S."/>
            <person name="Han J."/>
            <person name="Lapidus A."/>
            <person name="Cheng J.-F."/>
            <person name="Goodwin L."/>
            <person name="Pitluck S."/>
            <person name="Peters L."/>
            <person name="Mikhailova N."/>
            <person name="Teshima H."/>
            <person name="Detter J.C."/>
            <person name="Han C."/>
            <person name="Tapia R."/>
            <person name="Land M."/>
            <person name="Hauser L."/>
            <person name="Kyrpides N."/>
            <person name="Ivanova N."/>
            <person name="Pagani I."/>
            <person name="Dunn J."/>
            <person name="Taghavi S."/>
            <person name="Francis A."/>
            <person name="van der Lelie D."/>
            <person name="Woyke T."/>
        </authorList>
    </citation>
    <scope>NUCLEOTIDE SEQUENCE [LARGE SCALE GENOMIC DNA]</scope>
    <source>
        <strain evidence="1 2">BC1</strain>
    </source>
</reference>
<gene>
    <name evidence="1" type="ORF">Clopa_1682</name>
</gene>
<dbReference type="EMBL" id="CP003261">
    <property type="protein sequence ID" value="AGK96606.1"/>
    <property type="molecule type" value="Genomic_DNA"/>
</dbReference>
<dbReference type="RefSeq" id="WP_015614925.1">
    <property type="nucleotide sequence ID" value="NC_021182.1"/>
</dbReference>
<dbReference type="Proteomes" id="UP000013523">
    <property type="component" value="Chromosome"/>
</dbReference>
<proteinExistence type="predicted"/>
<accession>R4K4G9</accession>
<sequence length="127" mass="14930">MSKKGDIYNLFFNLGKSTIEVAEELKVSKQYVSKILKAEYSEEYVIEKGNRKLKNMEKRASRKYEDEGHYIYRDRPLMPYETMSTLAFIKANRQSYITNKETGELMFDKTRGGISKDLPLKYTSIPY</sequence>